<dbReference type="HOGENOM" id="CLU_006298_0_0_0"/>
<proteinExistence type="predicted"/>
<feature type="signal peptide" evidence="7">
    <location>
        <begin position="1"/>
        <end position="22"/>
    </location>
</feature>
<keyword evidence="4" id="KW-0812">Transmembrane</keyword>
<feature type="chain" id="PRO_5004163573" description="TonB-dependent transporter Oar-like beta-barrel domain-containing protein" evidence="7">
    <location>
        <begin position="23"/>
        <end position="1197"/>
    </location>
</feature>
<dbReference type="Gene3D" id="2.40.170.20">
    <property type="entry name" value="TonB-dependent receptor, beta-barrel domain"/>
    <property type="match status" value="1"/>
</dbReference>
<dbReference type="Gene3D" id="2.60.40.1120">
    <property type="entry name" value="Carboxypeptidase-like, regulatory domain"/>
    <property type="match status" value="1"/>
</dbReference>
<dbReference type="SUPFAM" id="SSF49452">
    <property type="entry name" value="Starch-binding domain-like"/>
    <property type="match status" value="1"/>
</dbReference>
<dbReference type="KEGG" id="sus:Acid_3565"/>
<comment type="subcellular location">
    <subcellularLocation>
        <location evidence="1">Cell outer membrane</location>
        <topology evidence="1">Multi-pass membrane protein</topology>
    </subcellularLocation>
</comment>
<organism evidence="9">
    <name type="scientific">Solibacter usitatus (strain Ellin6076)</name>
    <dbReference type="NCBI Taxonomy" id="234267"/>
    <lineage>
        <taxon>Bacteria</taxon>
        <taxon>Pseudomonadati</taxon>
        <taxon>Acidobacteriota</taxon>
        <taxon>Terriglobia</taxon>
        <taxon>Bryobacterales</taxon>
        <taxon>Solibacteraceae</taxon>
        <taxon>Candidatus Solibacter</taxon>
    </lineage>
</organism>
<dbReference type="GO" id="GO:0009279">
    <property type="term" value="C:cell outer membrane"/>
    <property type="evidence" value="ECO:0007669"/>
    <property type="project" value="UniProtKB-SubCell"/>
</dbReference>
<dbReference type="STRING" id="234267.Acid_3565"/>
<dbReference type="GO" id="GO:0044718">
    <property type="term" value="P:siderophore transmembrane transport"/>
    <property type="evidence" value="ECO:0007669"/>
    <property type="project" value="TreeGrafter"/>
</dbReference>
<evidence type="ECO:0000256" key="2">
    <source>
        <dbReference type="ARBA" id="ARBA00022448"/>
    </source>
</evidence>
<dbReference type="InterPro" id="IPR039426">
    <property type="entry name" value="TonB-dep_rcpt-like"/>
</dbReference>
<dbReference type="Pfam" id="PF13620">
    <property type="entry name" value="CarboxypepD_reg"/>
    <property type="match status" value="1"/>
</dbReference>
<dbReference type="InterPro" id="IPR013784">
    <property type="entry name" value="Carb-bd-like_fold"/>
</dbReference>
<reference evidence="9" key="1">
    <citation type="submission" date="2006-10" db="EMBL/GenBank/DDBJ databases">
        <title>Complete sequence of Solibacter usitatus Ellin6076.</title>
        <authorList>
            <consortium name="US DOE Joint Genome Institute"/>
            <person name="Copeland A."/>
            <person name="Lucas S."/>
            <person name="Lapidus A."/>
            <person name="Barry K."/>
            <person name="Detter J.C."/>
            <person name="Glavina del Rio T."/>
            <person name="Hammon N."/>
            <person name="Israni S."/>
            <person name="Dalin E."/>
            <person name="Tice H."/>
            <person name="Pitluck S."/>
            <person name="Thompson L.S."/>
            <person name="Brettin T."/>
            <person name="Bruce D."/>
            <person name="Han C."/>
            <person name="Tapia R."/>
            <person name="Gilna P."/>
            <person name="Schmutz J."/>
            <person name="Larimer F."/>
            <person name="Land M."/>
            <person name="Hauser L."/>
            <person name="Kyrpides N."/>
            <person name="Mikhailova N."/>
            <person name="Janssen P.H."/>
            <person name="Kuske C.R."/>
            <person name="Richardson P."/>
        </authorList>
    </citation>
    <scope>NUCLEOTIDE SEQUENCE</scope>
    <source>
        <strain evidence="9">Ellin6076</strain>
    </source>
</reference>
<evidence type="ECO:0000256" key="5">
    <source>
        <dbReference type="ARBA" id="ARBA00023136"/>
    </source>
</evidence>
<dbReference type="PANTHER" id="PTHR30069:SF46">
    <property type="entry name" value="OAR PROTEIN"/>
    <property type="match status" value="1"/>
</dbReference>
<keyword evidence="6" id="KW-0998">Cell outer membrane</keyword>
<dbReference type="PANTHER" id="PTHR30069">
    <property type="entry name" value="TONB-DEPENDENT OUTER MEMBRANE RECEPTOR"/>
    <property type="match status" value="1"/>
</dbReference>
<dbReference type="InterPro" id="IPR057601">
    <property type="entry name" value="Oar-like_b-barrel"/>
</dbReference>
<dbReference type="InterPro" id="IPR036942">
    <property type="entry name" value="Beta-barrel_TonB_sf"/>
</dbReference>
<keyword evidence="2" id="KW-0813">Transport</keyword>
<dbReference type="OrthoDB" id="97893at2"/>
<dbReference type="AlphaFoldDB" id="Q020V2"/>
<dbReference type="SUPFAM" id="SSF56935">
    <property type="entry name" value="Porins"/>
    <property type="match status" value="1"/>
</dbReference>
<keyword evidence="5" id="KW-0472">Membrane</keyword>
<dbReference type="eggNOG" id="COG1470">
    <property type="taxonomic scope" value="Bacteria"/>
</dbReference>
<keyword evidence="7" id="KW-0732">Signal</keyword>
<accession>Q020V2</accession>
<evidence type="ECO:0000259" key="8">
    <source>
        <dbReference type="Pfam" id="PF25183"/>
    </source>
</evidence>
<evidence type="ECO:0000256" key="3">
    <source>
        <dbReference type="ARBA" id="ARBA00022452"/>
    </source>
</evidence>
<evidence type="ECO:0000313" key="9">
    <source>
        <dbReference type="EMBL" id="ABJ84537.1"/>
    </source>
</evidence>
<evidence type="ECO:0000256" key="1">
    <source>
        <dbReference type="ARBA" id="ARBA00004571"/>
    </source>
</evidence>
<evidence type="ECO:0000256" key="7">
    <source>
        <dbReference type="SAM" id="SignalP"/>
    </source>
</evidence>
<evidence type="ECO:0000256" key="6">
    <source>
        <dbReference type="ARBA" id="ARBA00023237"/>
    </source>
</evidence>
<sequence precursor="true">MFRTRILVVFLAALFAVTGLNAQVAGRLSGSIVDQTGAAIPGATVNLFIPGGKEPVVSGSANETGLFSFIAIRPDTYDIVVESKGFNKAVVRSVKVAPIQETGLPPIKLEVQSATTSVEVAADVQSVQLTNAEVSSTITSQQVQNLPVLGRQVSTLFQTQAGVTSGSNTTSVNGLRSSFSNVTLDGINIQDNFIRTNDLDYAPMRTTIDQIAEITVSTSNGSTAMGGGASQMVLSTRSGSNTFHGSAYWYNRNSALSANDWFNNQAGVNRNRVDLNQVGAALGGRIIRDKLFFYTNYEVYRNKTQTSTLRTVLTDAARNGNITYRDAAGNTFTKALSSIRNYTADPTIKAMIASLPAGNTSAAGDGLNTTGYRFNAQGNENRDQFVYKGDYYLNAKNSFTGTYNHISNPTLRPDTGAFYTTTPPVSNTIKDNLLSLSWRWTATPTLTNEVRGGFMRADTAFLDSNQYPTSIVSGLLFSSPVNTFLNQGRKVNTYSIQDNATWLKGKHELSFGFQSQLLSVSPFNDASILPTYTLGISGAFTNSLTAADLPGIRSSDLTAANNLYANLAGIISSAAQTFNVTSTTSGFVPGATNLRQLSYSTYAGYIQDKWKLRPNLTVNIGMRYEYWTPMDEKNSLYLAPRLENNDAKATVLDPNAVLDFIGKSSGRPMYNADKNNFAPNIGFAWDPFKQGKTSIRGGYMIAYVNDNLVTTVRNNVGTSSGLSSAASQNNLTAFLASAPAIPTPVYKVPRTLADNYALSKTSATGMPAPGLVTPYVQQWNFGIQQEVKGGAIVAARYIGNRGTNLLRVIDYNQININANGFLADFLRAQNNAALAQKSGLGYVGTYNANVAGSVPLTVFPLLGGGGNLTNATYQNYLLQGQVGELANQYMTAGTNGSVNFYPNPNVQGANVVTNGGESIYHAVQFEVTKRTRAGLQGQFSYTFGKSLSNTAGDSQTGLEPNLDNNNPQLEWARSPYDVRHAFKANYYYELPFGKGMKWSGNKVTNAVLGNWAVSGIWSYQAGAPYSVLSTYGTLNRAARSTATNTASVNGTTLGQLAPLMEGLYMTGSGPYFVSPSVIGSDGRGAAQAGTSPFSGQLFYNPTAGNVGNLQRRLFTGPWQWSWDMSVKKTFHIKERHSVALGADLINWMNHPTFYVPPSTGGDYGSTTNFNINSATFGKITSMNYNPRVIQLSLYYRF</sequence>
<gene>
    <name evidence="9" type="ordered locus">Acid_3565</name>
</gene>
<feature type="domain" description="TonB-dependent transporter Oar-like beta-barrel" evidence="8">
    <location>
        <begin position="235"/>
        <end position="1190"/>
    </location>
</feature>
<dbReference type="InParanoid" id="Q020V2"/>
<name>Q020V2_SOLUE</name>
<evidence type="ECO:0000256" key="4">
    <source>
        <dbReference type="ARBA" id="ARBA00022692"/>
    </source>
</evidence>
<protein>
    <recommendedName>
        <fullName evidence="8">TonB-dependent transporter Oar-like beta-barrel domain-containing protein</fullName>
    </recommendedName>
</protein>
<dbReference type="GO" id="GO:0015344">
    <property type="term" value="F:siderophore uptake transmembrane transporter activity"/>
    <property type="evidence" value="ECO:0007669"/>
    <property type="project" value="TreeGrafter"/>
</dbReference>
<dbReference type="Pfam" id="PF25183">
    <property type="entry name" value="OMP_b-brl_4"/>
    <property type="match status" value="1"/>
</dbReference>
<dbReference type="GO" id="GO:0030246">
    <property type="term" value="F:carbohydrate binding"/>
    <property type="evidence" value="ECO:0007669"/>
    <property type="project" value="InterPro"/>
</dbReference>
<dbReference type="EMBL" id="CP000473">
    <property type="protein sequence ID" value="ABJ84537.1"/>
    <property type="molecule type" value="Genomic_DNA"/>
</dbReference>
<keyword evidence="3" id="KW-1134">Transmembrane beta strand</keyword>